<evidence type="ECO:0000256" key="6">
    <source>
        <dbReference type="ARBA" id="ARBA00023285"/>
    </source>
</evidence>
<dbReference type="InterPro" id="IPR006099">
    <property type="entry name" value="MeMalonylCoA_mutase_a/b_cat"/>
</dbReference>
<dbReference type="PANTHER" id="PTHR48101:SF4">
    <property type="entry name" value="METHYLMALONYL-COA MUTASE, MITOCHONDRIAL"/>
    <property type="match status" value="1"/>
</dbReference>
<dbReference type="RefSeq" id="WP_305963849.1">
    <property type="nucleotide sequence ID" value="NZ_JAVAMQ010000011.1"/>
</dbReference>
<keyword evidence="4" id="KW-0479">Metal-binding</keyword>
<dbReference type="Proteomes" id="UP001224997">
    <property type="component" value="Unassembled WGS sequence"/>
</dbReference>
<dbReference type="InterPro" id="IPR006159">
    <property type="entry name" value="Acid_CoA_mut_C"/>
</dbReference>
<dbReference type="Gene3D" id="3.20.20.240">
    <property type="entry name" value="Methylmalonyl-CoA mutase"/>
    <property type="match status" value="1"/>
</dbReference>
<sequence length="711" mass="77149">MTNPTLEQWRSLASKELKGADPDSLTWDTLEGIAVKPLYTEADTEGLAHLGSLPGMAPYTRGPRATMYAGRPWTIRQYAGFSTAEESNAFYRRNLAAGQQGVSVAFDLATHRGYDSDHPRVEGDVGKAGVAIDSVEDMKILFDGIPLDRVSVSMTMNGAVIPILANFIVAGEEQGHSRAVLSGTIQNDILKEFMVRNTYIYPPEPSMRIIADIIEYTAAEMPRFNSISISGYHMQEAGANLVQELAYTLADGREYVRAAMAAGMDVDAFAGRLSFFFAIGMNFFMEIAKLRAARLLWHRIMTEFGAQKPGSLMLRTHCQTSGVSLQEQDPYNNVIRTAYEAMSAALGGTQSLHTNALDEAIALPTDFSARIARNTQLILQEETGITHVVDPLAGSYYVESLTAELAEKAWALIEEVEEMGGMTKAVASGMPKLRIEETAARRQAMIDRGEEVIVGVNRYRKEREDPIDILDIDNVKVRDSQIARLERIRASRDAAACTAALAELSRRAREGGNLLEAAVEAARARATVGEISMAMEKEFGRHRAEVRTLAGVYGAAYEGDEGFAAIQADVEAFAAEEGRRPRMLVVKMGQDGHDRGAKVIATAFADIGFDVDVGPLFQTPDEAAQDAIDNDVHVVGISSQAAGHKTLAPKLIEALRAQGAGDILVICGGVIPQQDYDFLKKAGVKAIFGPGTNIPMAAADILRLIREARAA</sequence>
<dbReference type="GO" id="GO:0004494">
    <property type="term" value="F:methylmalonyl-CoA mutase activity"/>
    <property type="evidence" value="ECO:0007669"/>
    <property type="project" value="UniProtKB-EC"/>
</dbReference>
<organism evidence="8 9">
    <name type="scientific">Paracoccus spongiarum</name>
    <dbReference type="NCBI Taxonomy" id="3064387"/>
    <lineage>
        <taxon>Bacteria</taxon>
        <taxon>Pseudomonadati</taxon>
        <taxon>Pseudomonadota</taxon>
        <taxon>Alphaproteobacteria</taxon>
        <taxon>Rhodobacterales</taxon>
        <taxon>Paracoccaceae</taxon>
        <taxon>Paracoccus</taxon>
    </lineage>
</organism>
<dbReference type="EMBL" id="JAVAMQ010000011">
    <property type="protein sequence ID" value="MDP5308006.1"/>
    <property type="molecule type" value="Genomic_DNA"/>
</dbReference>
<protein>
    <submittedName>
        <fullName evidence="8">Methylmalonyl-CoA mutase</fullName>
        <ecNumber evidence="8">5.4.99.2</ecNumber>
    </submittedName>
</protein>
<proteinExistence type="inferred from homology"/>
<dbReference type="Gene3D" id="3.40.50.280">
    <property type="entry name" value="Cobalamin-binding domain"/>
    <property type="match status" value="1"/>
</dbReference>
<dbReference type="EC" id="5.4.99.2" evidence="8"/>
<dbReference type="InterPro" id="IPR006158">
    <property type="entry name" value="Cobalamin-bd"/>
</dbReference>
<evidence type="ECO:0000256" key="3">
    <source>
        <dbReference type="ARBA" id="ARBA00022628"/>
    </source>
</evidence>
<dbReference type="CDD" id="cd02071">
    <property type="entry name" value="MM_CoA_mut_B12_BD"/>
    <property type="match status" value="1"/>
</dbReference>
<comment type="caution">
    <text evidence="8">The sequence shown here is derived from an EMBL/GenBank/DDBJ whole genome shotgun (WGS) entry which is preliminary data.</text>
</comment>
<comment type="cofactor">
    <cofactor evidence="1">
        <name>adenosylcob(III)alamin</name>
        <dbReference type="ChEBI" id="CHEBI:18408"/>
    </cofactor>
</comment>
<dbReference type="CDD" id="cd03679">
    <property type="entry name" value="MM_CoA_mutase_alpha_like"/>
    <property type="match status" value="1"/>
</dbReference>
<dbReference type="NCBIfam" id="TIGR00641">
    <property type="entry name" value="acid_CoA_mut_N"/>
    <property type="match status" value="1"/>
</dbReference>
<evidence type="ECO:0000256" key="4">
    <source>
        <dbReference type="ARBA" id="ARBA00022723"/>
    </source>
</evidence>
<evidence type="ECO:0000313" key="8">
    <source>
        <dbReference type="EMBL" id="MDP5308006.1"/>
    </source>
</evidence>
<evidence type="ECO:0000256" key="5">
    <source>
        <dbReference type="ARBA" id="ARBA00023235"/>
    </source>
</evidence>
<gene>
    <name evidence="8" type="primary">scpA</name>
    <name evidence="8" type="ORF">Q5Y72_13005</name>
</gene>
<evidence type="ECO:0000259" key="7">
    <source>
        <dbReference type="PROSITE" id="PS51332"/>
    </source>
</evidence>
<keyword evidence="3" id="KW-0846">Cobalamin</keyword>
<feature type="domain" description="B12-binding" evidence="7">
    <location>
        <begin position="580"/>
        <end position="711"/>
    </location>
</feature>
<dbReference type="Pfam" id="PF02310">
    <property type="entry name" value="B12-binding"/>
    <property type="match status" value="1"/>
</dbReference>
<name>A0ABT9JDV3_9RHOB</name>
<keyword evidence="5 8" id="KW-0413">Isomerase</keyword>
<dbReference type="SUPFAM" id="SSF52242">
    <property type="entry name" value="Cobalamin (vitamin B12)-binding domain"/>
    <property type="match status" value="1"/>
</dbReference>
<keyword evidence="9" id="KW-1185">Reference proteome</keyword>
<dbReference type="NCBIfam" id="NF006944">
    <property type="entry name" value="PRK09426.1"/>
    <property type="match status" value="1"/>
</dbReference>
<keyword evidence="6" id="KW-0170">Cobalt</keyword>
<reference evidence="8 9" key="1">
    <citation type="submission" date="2023-08" db="EMBL/GenBank/DDBJ databases">
        <authorList>
            <person name="Park J.-S."/>
        </authorList>
    </citation>
    <scope>NUCLEOTIDE SEQUENCE [LARGE SCALE GENOMIC DNA]</scope>
    <source>
        <strain evidence="8 9">2205BS29-5</strain>
    </source>
</reference>
<comment type="similarity">
    <text evidence="2">Belongs to the methylmalonyl-CoA mutase family.</text>
</comment>
<accession>A0ABT9JDV3</accession>
<dbReference type="Pfam" id="PF01642">
    <property type="entry name" value="MM_CoA_mutase"/>
    <property type="match status" value="1"/>
</dbReference>
<dbReference type="InterPro" id="IPR016176">
    <property type="entry name" value="Cbl-dep_enz_cat"/>
</dbReference>
<evidence type="ECO:0000313" key="9">
    <source>
        <dbReference type="Proteomes" id="UP001224997"/>
    </source>
</evidence>
<dbReference type="NCBIfam" id="TIGR00640">
    <property type="entry name" value="acid_CoA_mut_C"/>
    <property type="match status" value="1"/>
</dbReference>
<dbReference type="InterPro" id="IPR006098">
    <property type="entry name" value="MMCoA_mutase_a_cat"/>
</dbReference>
<evidence type="ECO:0000256" key="2">
    <source>
        <dbReference type="ARBA" id="ARBA00008465"/>
    </source>
</evidence>
<dbReference type="SUPFAM" id="SSF51703">
    <property type="entry name" value="Cobalamin (vitamin B12)-dependent enzymes"/>
    <property type="match status" value="1"/>
</dbReference>
<evidence type="ECO:0000256" key="1">
    <source>
        <dbReference type="ARBA" id="ARBA00001922"/>
    </source>
</evidence>
<dbReference type="InterPro" id="IPR036724">
    <property type="entry name" value="Cobalamin-bd_sf"/>
</dbReference>
<dbReference type="PANTHER" id="PTHR48101">
    <property type="entry name" value="METHYLMALONYL-COA MUTASE, MITOCHONDRIAL-RELATED"/>
    <property type="match status" value="1"/>
</dbReference>
<dbReference type="PROSITE" id="PS51332">
    <property type="entry name" value="B12_BINDING"/>
    <property type="match status" value="1"/>
</dbReference>